<organism evidence="2 3">
    <name type="scientific">Ridgeia piscesae</name>
    <name type="common">Tubeworm</name>
    <dbReference type="NCBI Taxonomy" id="27915"/>
    <lineage>
        <taxon>Eukaryota</taxon>
        <taxon>Metazoa</taxon>
        <taxon>Spiralia</taxon>
        <taxon>Lophotrochozoa</taxon>
        <taxon>Annelida</taxon>
        <taxon>Polychaeta</taxon>
        <taxon>Sedentaria</taxon>
        <taxon>Canalipalpata</taxon>
        <taxon>Sabellida</taxon>
        <taxon>Siboglinidae</taxon>
        <taxon>Ridgeia</taxon>
    </lineage>
</organism>
<dbReference type="GO" id="GO:0051015">
    <property type="term" value="F:actin filament binding"/>
    <property type="evidence" value="ECO:0007669"/>
    <property type="project" value="TreeGrafter"/>
</dbReference>
<dbReference type="GO" id="GO:1904262">
    <property type="term" value="P:negative regulation of TORC1 signaling"/>
    <property type="evidence" value="ECO:0007669"/>
    <property type="project" value="TreeGrafter"/>
</dbReference>
<dbReference type="PANTHER" id="PTHR15435">
    <property type="entry name" value="KICSTOR COMPLEX PROTEIN KAPTIN"/>
    <property type="match status" value="1"/>
</dbReference>
<dbReference type="InterPro" id="IPR028994">
    <property type="entry name" value="Integrin_alpha_N"/>
</dbReference>
<dbReference type="Proteomes" id="UP001209878">
    <property type="component" value="Unassembled WGS sequence"/>
</dbReference>
<dbReference type="GO" id="GO:0007015">
    <property type="term" value="P:actin filament organization"/>
    <property type="evidence" value="ECO:0007669"/>
    <property type="project" value="InterPro"/>
</dbReference>
<reference evidence="2" key="1">
    <citation type="journal article" date="2023" name="Mol. Biol. Evol.">
        <title>Third-Generation Sequencing Reveals the Adaptive Role of the Epigenome in Three Deep-Sea Polychaetes.</title>
        <authorList>
            <person name="Perez M."/>
            <person name="Aroh O."/>
            <person name="Sun Y."/>
            <person name="Lan Y."/>
            <person name="Juniper S.K."/>
            <person name="Young C.R."/>
            <person name="Angers B."/>
            <person name="Qian P.Y."/>
        </authorList>
    </citation>
    <scope>NUCLEOTIDE SEQUENCE</scope>
    <source>
        <strain evidence="2">R07B-5</strain>
    </source>
</reference>
<dbReference type="SUPFAM" id="SSF69318">
    <property type="entry name" value="Integrin alpha N-terminal domain"/>
    <property type="match status" value="1"/>
</dbReference>
<protein>
    <submittedName>
        <fullName evidence="2">Uncharacterized protein</fullName>
    </submittedName>
</protein>
<dbReference type="InterPro" id="IPR029982">
    <property type="entry name" value="Kptn"/>
</dbReference>
<dbReference type="PANTHER" id="PTHR15435:SF2">
    <property type="entry name" value="KICSTOR COMPLEX PROTEIN KAPTIN"/>
    <property type="match status" value="1"/>
</dbReference>
<accession>A0AAD9JPX3</accession>
<feature type="compositionally biased region" description="Low complexity" evidence="1">
    <location>
        <begin position="133"/>
        <end position="143"/>
    </location>
</feature>
<name>A0AAD9JPX3_RIDPI</name>
<gene>
    <name evidence="2" type="ORF">NP493_2020g00019</name>
</gene>
<dbReference type="AlphaFoldDB" id="A0AAD9JPX3"/>
<dbReference type="GO" id="GO:0034198">
    <property type="term" value="P:cellular response to amino acid starvation"/>
    <property type="evidence" value="ECO:0007669"/>
    <property type="project" value="TreeGrafter"/>
</dbReference>
<evidence type="ECO:0000256" key="1">
    <source>
        <dbReference type="SAM" id="MobiDB-lite"/>
    </source>
</evidence>
<feature type="region of interest" description="Disordered" evidence="1">
    <location>
        <begin position="122"/>
        <end position="144"/>
    </location>
</feature>
<evidence type="ECO:0000313" key="2">
    <source>
        <dbReference type="EMBL" id="KAK2155955.1"/>
    </source>
</evidence>
<dbReference type="GO" id="GO:0030027">
    <property type="term" value="C:lamellipodium"/>
    <property type="evidence" value="ECO:0007669"/>
    <property type="project" value="TreeGrafter"/>
</dbReference>
<dbReference type="EMBL" id="JAODUO010002016">
    <property type="protein sequence ID" value="KAK2155955.1"/>
    <property type="molecule type" value="Genomic_DNA"/>
</dbReference>
<dbReference type="GO" id="GO:0015629">
    <property type="term" value="C:actin cytoskeleton"/>
    <property type="evidence" value="ECO:0007669"/>
    <property type="project" value="InterPro"/>
</dbReference>
<proteinExistence type="predicted"/>
<evidence type="ECO:0000313" key="3">
    <source>
        <dbReference type="Proteomes" id="UP001209878"/>
    </source>
</evidence>
<sequence>MHTFNEESAESDEFFPEFANLQSKSVFYFIDTVEDSFDMDAPDFHLAVVSALEPLVVYRSVLEKGFGDSLLLPDSDKFDCGMCVHALDVDFDGENELLLGTYGQELIVYKFNARELSVKEPDTERDELNVTESSQSSSRHSNSGLTDGDFHLLWQRNFADPLLAVDGVDVTGDGLQEIVVLSLRGLHVLQHDLKDVAQQCVDRMKQLILEEQQSQQEDIFKQLLSENLSS</sequence>
<keyword evidence="3" id="KW-1185">Reference proteome</keyword>
<comment type="caution">
    <text evidence="2">The sequence shown here is derived from an EMBL/GenBank/DDBJ whole genome shotgun (WGS) entry which is preliminary data.</text>
</comment>